<protein>
    <recommendedName>
        <fullName evidence="3">ELWxxDGT repeat protein</fullName>
    </recommendedName>
</protein>
<dbReference type="SUPFAM" id="SSF63829">
    <property type="entry name" value="Calcium-dependent phosphotriesterase"/>
    <property type="match status" value="1"/>
</dbReference>
<keyword evidence="2" id="KW-1185">Reference proteome</keyword>
<dbReference type="EMBL" id="CP104694">
    <property type="protein sequence ID" value="UXI66793.1"/>
    <property type="molecule type" value="Genomic_DNA"/>
</dbReference>
<accession>A0ABY6BC92</accession>
<name>A0ABY6BC92_9GAMM</name>
<gene>
    <name evidence="1" type="ORF">N4264_18840</name>
</gene>
<organism evidence="1 2">
    <name type="scientific">Tahibacter amnicola</name>
    <dbReference type="NCBI Taxonomy" id="2976241"/>
    <lineage>
        <taxon>Bacteria</taxon>
        <taxon>Pseudomonadati</taxon>
        <taxon>Pseudomonadota</taxon>
        <taxon>Gammaproteobacteria</taxon>
        <taxon>Lysobacterales</taxon>
        <taxon>Rhodanobacteraceae</taxon>
        <taxon>Tahibacter</taxon>
    </lineage>
</organism>
<evidence type="ECO:0000313" key="2">
    <source>
        <dbReference type="Proteomes" id="UP001064632"/>
    </source>
</evidence>
<reference evidence="1" key="1">
    <citation type="submission" date="2022-09" db="EMBL/GenBank/DDBJ databases">
        <title>Tahibacter sp. nov., isolated from a fresh water.</title>
        <authorList>
            <person name="Baek J.H."/>
            <person name="Lee J.K."/>
            <person name="Kim J.M."/>
            <person name="Jeon C.O."/>
        </authorList>
    </citation>
    <scope>NUCLEOTIDE SEQUENCE</scope>
    <source>
        <strain evidence="1">W38</strain>
    </source>
</reference>
<evidence type="ECO:0000313" key="1">
    <source>
        <dbReference type="EMBL" id="UXI66793.1"/>
    </source>
</evidence>
<dbReference type="RefSeq" id="WP_261693773.1">
    <property type="nucleotide sequence ID" value="NZ_CP104694.1"/>
</dbReference>
<sequence length="890" mass="94078">MGEGYRILQKGLSGMPMILKVIVATALAAGAVSESDALPPVRASLVKDIETAPGVASSDPGHFISIGDRAYFVATTPETGTELYSTDGSPAGLRLVRDFAAGPASSSAVPFGGTNGRIIVAANNGIHGMQMWSVNPDGTAATRLTSEPSAGDPWYVRAPLATTQNHVFVRMGNSAYSTDGTLQGTVKHVIPGASFLTEHGVCPIGDAIVTVTYEFGSVHLSRVDPGQVAQTDLALMANFHPEMVHVASAGDHCYVAASAGNGWVLWKTDGTAAGSRQIADSGNGRARGLAYAGGQVYVAESAQGRFRLVLADALRGQTTAVMDVPLNLGHHTVGMLPVGNRLAFFAPYQAASILRTGVFITDGTTAGTRRVLPDETGSAWVNHGEEGIVVGSHVYYHLGTTLWRVDPQSLSSEPVISDFPFLPRNSTVLNGKLIGAAKHRVPNQSTPDVEVYQSDLTVAGTQLLNDVWPSTAAGVLFESEPIAAARGDSLLFVQSTDPYASNSFAPANLWRTDGTEAGTYPLARSQFEGDWIDRVVPYGNDVLFETNSSYLSRIYRADWQLGAARRVWEGTATRHVLHATGAGNAMFRCGQQSYAFDLCGMSGGTDLPVVIFPRFGDYHRLTEIGRVNATAIFAGVGDNSGIWRSDATAPGTFRISALQADWWQQEQVASAVLNGRLFFLVCSGSGPCYFMSTDGSLAGTRTILEFPSGTTGQLTTVGGKVLFVISHGSTSQLWSSDGTAVGSVLVEQFSTAGAKIAEAGANKALVFACSESCEQNLTLTDGTFKGSYRVTLPTGFQAIPGNSAVLENGAVLFLCHSQRTGEELCVTAANAYNATLVRDIYPGTSGSSPLLIGQTDSAAFFTADDGYHGRELWKVEPVPEMIFRNGFEAD</sequence>
<evidence type="ECO:0008006" key="3">
    <source>
        <dbReference type="Google" id="ProtNLM"/>
    </source>
</evidence>
<proteinExistence type="predicted"/>
<dbReference type="Proteomes" id="UP001064632">
    <property type="component" value="Chromosome"/>
</dbReference>